<organism evidence="9 10">
    <name type="scientific">Aneurinibacillus danicus</name>
    <dbReference type="NCBI Taxonomy" id="267746"/>
    <lineage>
        <taxon>Bacteria</taxon>
        <taxon>Bacillati</taxon>
        <taxon>Bacillota</taxon>
        <taxon>Bacilli</taxon>
        <taxon>Bacillales</taxon>
        <taxon>Paenibacillaceae</taxon>
        <taxon>Aneurinibacillus group</taxon>
        <taxon>Aneurinibacillus</taxon>
    </lineage>
</organism>
<feature type="transmembrane region" description="Helical" evidence="7">
    <location>
        <begin position="135"/>
        <end position="153"/>
    </location>
</feature>
<dbReference type="Gene3D" id="1.20.1250.20">
    <property type="entry name" value="MFS general substrate transporter like domains"/>
    <property type="match status" value="2"/>
</dbReference>
<feature type="transmembrane region" description="Helical" evidence="7">
    <location>
        <begin position="271"/>
        <end position="289"/>
    </location>
</feature>
<dbReference type="InterPro" id="IPR005829">
    <property type="entry name" value="Sugar_transporter_CS"/>
</dbReference>
<dbReference type="AlphaFoldDB" id="A0A511V3A0"/>
<dbReference type="PROSITE" id="PS50850">
    <property type="entry name" value="MFS"/>
    <property type="match status" value="1"/>
</dbReference>
<feature type="transmembrane region" description="Helical" evidence="7">
    <location>
        <begin position="159"/>
        <end position="179"/>
    </location>
</feature>
<evidence type="ECO:0000256" key="4">
    <source>
        <dbReference type="ARBA" id="ARBA00022692"/>
    </source>
</evidence>
<evidence type="ECO:0000256" key="2">
    <source>
        <dbReference type="ARBA" id="ARBA00022448"/>
    </source>
</evidence>
<dbReference type="PANTHER" id="PTHR23521">
    <property type="entry name" value="TRANSPORTER MFS SUPERFAMILY"/>
    <property type="match status" value="1"/>
</dbReference>
<evidence type="ECO:0000256" key="7">
    <source>
        <dbReference type="SAM" id="Phobius"/>
    </source>
</evidence>
<evidence type="ECO:0000259" key="8">
    <source>
        <dbReference type="PROSITE" id="PS50850"/>
    </source>
</evidence>
<dbReference type="InterPro" id="IPR036259">
    <property type="entry name" value="MFS_trans_sf"/>
</dbReference>
<dbReference type="PROSITE" id="PS00216">
    <property type="entry name" value="SUGAR_TRANSPORT_1"/>
    <property type="match status" value="1"/>
</dbReference>
<feature type="transmembrane region" description="Helical" evidence="7">
    <location>
        <begin position="326"/>
        <end position="348"/>
    </location>
</feature>
<dbReference type="CDD" id="cd17477">
    <property type="entry name" value="MFS_YcaD_like"/>
    <property type="match status" value="1"/>
</dbReference>
<keyword evidence="10" id="KW-1185">Reference proteome</keyword>
<feature type="transmembrane region" description="Helical" evidence="7">
    <location>
        <begin position="360"/>
        <end position="379"/>
    </location>
</feature>
<feature type="transmembrane region" description="Helical" evidence="7">
    <location>
        <begin position="239"/>
        <end position="259"/>
    </location>
</feature>
<evidence type="ECO:0000256" key="6">
    <source>
        <dbReference type="ARBA" id="ARBA00023136"/>
    </source>
</evidence>
<dbReference type="Pfam" id="PF07690">
    <property type="entry name" value="MFS_1"/>
    <property type="match status" value="1"/>
</dbReference>
<dbReference type="InterPro" id="IPR020846">
    <property type="entry name" value="MFS_dom"/>
</dbReference>
<comment type="subcellular location">
    <subcellularLocation>
        <location evidence="1">Cell membrane</location>
        <topology evidence="1">Multi-pass membrane protein</topology>
    </subcellularLocation>
</comment>
<protein>
    <submittedName>
        <fullName evidence="9">MFS transporter</fullName>
    </submittedName>
</protein>
<keyword evidence="3" id="KW-1003">Cell membrane</keyword>
<evidence type="ECO:0000313" key="9">
    <source>
        <dbReference type="EMBL" id="GEN33374.1"/>
    </source>
</evidence>
<feature type="transmembrane region" description="Helical" evidence="7">
    <location>
        <begin position="100"/>
        <end position="123"/>
    </location>
</feature>
<feature type="transmembrane region" description="Helical" evidence="7">
    <location>
        <begin position="76"/>
        <end position="94"/>
    </location>
</feature>
<dbReference type="PANTHER" id="PTHR23521:SF2">
    <property type="entry name" value="TRANSPORTER MFS SUPERFAMILY"/>
    <property type="match status" value="1"/>
</dbReference>
<dbReference type="SUPFAM" id="SSF103473">
    <property type="entry name" value="MFS general substrate transporter"/>
    <property type="match status" value="1"/>
</dbReference>
<feature type="transmembrane region" description="Helical" evidence="7">
    <location>
        <begin position="295"/>
        <end position="319"/>
    </location>
</feature>
<evidence type="ECO:0000313" key="10">
    <source>
        <dbReference type="Proteomes" id="UP000321157"/>
    </source>
</evidence>
<gene>
    <name evidence="9" type="ORF">ADA01nite_08340</name>
</gene>
<dbReference type="InterPro" id="IPR011701">
    <property type="entry name" value="MFS"/>
</dbReference>
<accession>A0A511V3A0</accession>
<keyword evidence="5 7" id="KW-1133">Transmembrane helix</keyword>
<feature type="transmembrane region" description="Helical" evidence="7">
    <location>
        <begin position="47"/>
        <end position="64"/>
    </location>
</feature>
<dbReference type="RefSeq" id="WP_146808659.1">
    <property type="nucleotide sequence ID" value="NZ_BJXX01000040.1"/>
</dbReference>
<dbReference type="EMBL" id="BJXX01000040">
    <property type="protein sequence ID" value="GEN33374.1"/>
    <property type="molecule type" value="Genomic_DNA"/>
</dbReference>
<reference evidence="9 10" key="1">
    <citation type="submission" date="2019-07" db="EMBL/GenBank/DDBJ databases">
        <title>Whole genome shotgun sequence of Aneurinibacillus danicus NBRC 102444.</title>
        <authorList>
            <person name="Hosoyama A."/>
            <person name="Uohara A."/>
            <person name="Ohji S."/>
            <person name="Ichikawa N."/>
        </authorList>
    </citation>
    <scope>NUCLEOTIDE SEQUENCE [LARGE SCALE GENOMIC DNA]</scope>
    <source>
        <strain evidence="9 10">NBRC 102444</strain>
    </source>
</reference>
<dbReference type="OrthoDB" id="478565at2"/>
<keyword evidence="4 7" id="KW-0812">Transmembrane</keyword>
<dbReference type="Proteomes" id="UP000321157">
    <property type="component" value="Unassembled WGS sequence"/>
</dbReference>
<keyword evidence="2" id="KW-0813">Transport</keyword>
<sequence length="395" mass="42826">MNQTASANYRFFILILVVVIAGLSQGLLLPLLTILLEKAGVSSGVNGLNAAALYIGVFLTMLVIEKPVQRFGYKRIITWGILLVTIATFLFPLWQSLVFWFVLRVLVGVGDSALHYASQLWITSTSPAEKRGRNISIYGMSYAIGFSIGPLGINLLPFGVGVPFVAVGAFFILALLLLLKLPHEYPVREEKAASARSRYVSAIQLAWFALIPSFLYGYMESSINSNFPVYGLRMGMSESWISFLLPVVGIGSLILQLPLGIWSDRIGRKPVLILSGFAGALAFLAVPLFKDNEWGVLTAFLIAGGLVGSFYSLGLAYAADLVPKSVLPAANIIASINFSVGSIVGPNLGGLGIQYVSPGSMFYFLGGIFLLFTVCGLFFRRAKQEKKTSLIHFTN</sequence>
<comment type="caution">
    <text evidence="9">The sequence shown here is derived from an EMBL/GenBank/DDBJ whole genome shotgun (WGS) entry which is preliminary data.</text>
</comment>
<evidence type="ECO:0000256" key="1">
    <source>
        <dbReference type="ARBA" id="ARBA00004651"/>
    </source>
</evidence>
<name>A0A511V3A0_9BACL</name>
<dbReference type="GO" id="GO:0022857">
    <property type="term" value="F:transmembrane transporter activity"/>
    <property type="evidence" value="ECO:0007669"/>
    <property type="project" value="InterPro"/>
</dbReference>
<feature type="transmembrane region" description="Helical" evidence="7">
    <location>
        <begin position="12"/>
        <end position="35"/>
    </location>
</feature>
<dbReference type="InterPro" id="IPR047200">
    <property type="entry name" value="MFS_YcaD-like"/>
</dbReference>
<feature type="transmembrane region" description="Helical" evidence="7">
    <location>
        <begin position="199"/>
        <end position="219"/>
    </location>
</feature>
<keyword evidence="6 7" id="KW-0472">Membrane</keyword>
<feature type="domain" description="Major facilitator superfamily (MFS) profile" evidence="8">
    <location>
        <begin position="10"/>
        <end position="384"/>
    </location>
</feature>
<dbReference type="GO" id="GO:0005886">
    <property type="term" value="C:plasma membrane"/>
    <property type="evidence" value="ECO:0007669"/>
    <property type="project" value="UniProtKB-SubCell"/>
</dbReference>
<proteinExistence type="predicted"/>
<evidence type="ECO:0000256" key="3">
    <source>
        <dbReference type="ARBA" id="ARBA00022475"/>
    </source>
</evidence>
<evidence type="ECO:0000256" key="5">
    <source>
        <dbReference type="ARBA" id="ARBA00022989"/>
    </source>
</evidence>